<protein>
    <submittedName>
        <fullName evidence="1">Uncharacterized protein</fullName>
    </submittedName>
</protein>
<evidence type="ECO:0000313" key="1">
    <source>
        <dbReference type="EMBL" id="SPP33268.1"/>
    </source>
</evidence>
<sequence length="915" mass="106061">MLGTSHSIDYPTNEQHPWQALEYETEKNNYRYNLQTHDIMDIARIMHKWDKGYEEVNYKTQFYEENQQGERVYYSRTQSKVIFDVFSLENLTQKLKDFKGDWNIRSKLPLMAIINLGDFRWVTLFIAYSDSKKPYYAYYCDSFKVGVHSEVKKNLESQIPSIVIVDLSSKQQEYSYDSGIFALDSAKKINEMLDKDRFLRGTYNANLLSREQLIEKRKEFSQKLLNSYGRTMFIESKFIFVNSIPQSDHTELLNLAAEKEYWKIAVSALRQGANVGNLNNNQKVKLYSYIKKHDLNFIGQYPQIVKLLIEDVFSNKDFLNLYKKILKQVVSSLIESGQAKLNIENLILIVISNINKLESRQLGEYIESDCIDELKKYLVRYDTMSKHLSPLLLKSEYLIDLLSSLKIRLLDFGICSEDQGENYPFNRDFLSFTNVESLHLPTFLSMLKALDDYNVLHSADYSTIDEISRNMYSHLRTNRGSKREIAILSQQLDFSLRHTSKIRKLIIACLKGEGEADEMKRSATDILRVMQEDQRFGEISYPVFAFLSFLKALVFRGSRNPFSILDDVFNNINYGDLLSSNGYIEAKDFKNRLQDDGYSDYVPSDSDESLDCGIYNFYIELRKILNVLDQVELLKYIVLFSGNDVSVLDSVWERLISFQETQGFSFVKNSLSTHLLLQNNINIINWYNEKLQEVNSNVVDLIADVWNKSVSYGSGVYDEITAYSSLKLAFNLQENYSSEDLFIWFFGKLSAQEQVSFDVRGLVCELAVRTKRKENLSIAIGNLLPHIDSIEDQFLYTRLVAAIVIENNVDNMLEIFWTEISKIQNEGLQNDIKKRALIDGTWAFHQALKNGNMNIVEWIWSKVNELSKEENIRNEYRYILLYGLDLSGIDSTQKGPIYNAALSGSIDVLSGYIGR</sequence>
<reference evidence="1" key="1">
    <citation type="submission" date="2018-04" db="EMBL/GenBank/DDBJ databases">
        <authorList>
            <person name="Go L.Y."/>
            <person name="Mitchell J.A."/>
        </authorList>
    </citation>
    <scope>NUCLEOTIDE SEQUENCE</scope>
    <source>
        <strain evidence="1">WBAD</strain>
    </source>
</reference>
<name>A0A3B0IWA2_9RICK</name>
<dbReference type="EMBL" id="OUNE01000139">
    <property type="protein sequence ID" value="SPP33268.1"/>
    <property type="molecule type" value="Genomic_DNA"/>
</dbReference>
<gene>
    <name evidence="1" type="ORF">WBAD_0826</name>
</gene>
<proteinExistence type="predicted"/>
<accession>A0A3B0IWA2</accession>
<dbReference type="AlphaFoldDB" id="A0A3B0IWA2"/>
<organism evidence="1">
    <name type="scientific">Wolbachia endosymbiont of Aleurodicus dispersus</name>
    <dbReference type="NCBI Taxonomy" id="1288877"/>
    <lineage>
        <taxon>Bacteria</taxon>
        <taxon>Pseudomonadati</taxon>
        <taxon>Pseudomonadota</taxon>
        <taxon>Alphaproteobacteria</taxon>
        <taxon>Rickettsiales</taxon>
        <taxon>Anaplasmataceae</taxon>
        <taxon>Wolbachieae</taxon>
        <taxon>Wolbachia</taxon>
    </lineage>
</organism>